<dbReference type="Pfam" id="PF05235">
    <property type="entry name" value="CHAD"/>
    <property type="match status" value="1"/>
</dbReference>
<keyword evidence="3" id="KW-1185">Reference proteome</keyword>
<dbReference type="Gene3D" id="1.40.20.10">
    <property type="entry name" value="CHAD domain"/>
    <property type="match status" value="1"/>
</dbReference>
<dbReference type="RefSeq" id="WP_142533326.1">
    <property type="nucleotide sequence ID" value="NZ_FXTB01000004.1"/>
</dbReference>
<gene>
    <name evidence="2" type="ORF">SAMN06265379_104176</name>
</gene>
<sequence length="251" mass="29098">MKGLGRHAGILLTSFRANILKSNLDADMNDIHNLRLDLKQLFALIKLLKWCKVQLPDGFGESLAVKTLFKLTGIVRDNQLSIAYGQEILPYKTHKELKRKACKNTQQARKQIATALQGIDLDKVQTDLALAFKETTYLKTTDMLYQLKNKIQKDESSIIAELEHNECDYHRIRRRVKEQYYLLTVIKNVLGENINPKIINTKKQQAKALGKWHDWVVFEKNIRNIEVAPDDKIYALLQHKRQNILKNIQIP</sequence>
<name>A0A521D3L6_SACCC</name>
<protein>
    <submittedName>
        <fullName evidence="2">CHAD domain-containing protein</fullName>
    </submittedName>
</protein>
<reference evidence="2 3" key="1">
    <citation type="submission" date="2017-05" db="EMBL/GenBank/DDBJ databases">
        <authorList>
            <person name="Varghese N."/>
            <person name="Submissions S."/>
        </authorList>
    </citation>
    <scope>NUCLEOTIDE SEQUENCE [LARGE SCALE GENOMIC DNA]</scope>
    <source>
        <strain evidence="2 3">DSM 27040</strain>
    </source>
</reference>
<dbReference type="EMBL" id="FXTB01000004">
    <property type="protein sequence ID" value="SMO66264.1"/>
    <property type="molecule type" value="Genomic_DNA"/>
</dbReference>
<dbReference type="InterPro" id="IPR007899">
    <property type="entry name" value="CHAD_dom"/>
</dbReference>
<organism evidence="2 3">
    <name type="scientific">Saccharicrinis carchari</name>
    <dbReference type="NCBI Taxonomy" id="1168039"/>
    <lineage>
        <taxon>Bacteria</taxon>
        <taxon>Pseudomonadati</taxon>
        <taxon>Bacteroidota</taxon>
        <taxon>Bacteroidia</taxon>
        <taxon>Marinilabiliales</taxon>
        <taxon>Marinilabiliaceae</taxon>
        <taxon>Saccharicrinis</taxon>
    </lineage>
</organism>
<evidence type="ECO:0000259" key="1">
    <source>
        <dbReference type="Pfam" id="PF05235"/>
    </source>
</evidence>
<proteinExistence type="predicted"/>
<feature type="domain" description="CHAD" evidence="1">
    <location>
        <begin position="25"/>
        <end position="219"/>
    </location>
</feature>
<dbReference type="InterPro" id="IPR038186">
    <property type="entry name" value="CHAD_dom_sf"/>
</dbReference>
<dbReference type="PANTHER" id="PTHR39339:SF1">
    <property type="entry name" value="CHAD DOMAIN-CONTAINING PROTEIN"/>
    <property type="match status" value="1"/>
</dbReference>
<accession>A0A521D3L6</accession>
<dbReference type="PANTHER" id="PTHR39339">
    <property type="entry name" value="SLR1444 PROTEIN"/>
    <property type="match status" value="1"/>
</dbReference>
<dbReference type="AlphaFoldDB" id="A0A521D3L6"/>
<dbReference type="OrthoDB" id="1123203at2"/>
<dbReference type="Proteomes" id="UP000319040">
    <property type="component" value="Unassembled WGS sequence"/>
</dbReference>
<evidence type="ECO:0000313" key="2">
    <source>
        <dbReference type="EMBL" id="SMO66264.1"/>
    </source>
</evidence>
<evidence type="ECO:0000313" key="3">
    <source>
        <dbReference type="Proteomes" id="UP000319040"/>
    </source>
</evidence>